<organism evidence="2 3">
    <name type="scientific">Bradyrhizobium huanghuaihaiense</name>
    <dbReference type="NCBI Taxonomy" id="990078"/>
    <lineage>
        <taxon>Bacteria</taxon>
        <taxon>Pseudomonadati</taxon>
        <taxon>Pseudomonadota</taxon>
        <taxon>Alphaproteobacteria</taxon>
        <taxon>Hyphomicrobiales</taxon>
        <taxon>Nitrobacteraceae</taxon>
        <taxon>Bradyrhizobium</taxon>
    </lineage>
</organism>
<evidence type="ECO:0000313" key="2">
    <source>
        <dbReference type="EMBL" id="TWI55276.1"/>
    </source>
</evidence>
<reference evidence="2 3" key="1">
    <citation type="journal article" date="2015" name="Stand. Genomic Sci.">
        <title>Genomic Encyclopedia of Bacterial and Archaeal Type Strains, Phase III: the genomes of soil and plant-associated and newly described type strains.</title>
        <authorList>
            <person name="Whitman W.B."/>
            <person name="Woyke T."/>
            <person name="Klenk H.P."/>
            <person name="Zhou Y."/>
            <person name="Lilburn T.G."/>
            <person name="Beck B.J."/>
            <person name="De Vos P."/>
            <person name="Vandamme P."/>
            <person name="Eisen J.A."/>
            <person name="Garrity G."/>
            <person name="Hugenholtz P."/>
            <person name="Kyrpides N.C."/>
        </authorList>
    </citation>
    <scope>NUCLEOTIDE SEQUENCE [LARGE SCALE GENOMIC DNA]</scope>
    <source>
        <strain evidence="2 3">CGMCC 1.10948</strain>
    </source>
</reference>
<dbReference type="Proteomes" id="UP000316291">
    <property type="component" value="Unassembled WGS sequence"/>
</dbReference>
<sequence>MRPENAAVIKAPAENPEPKPVTFGQTKFATVLLLEERQTS</sequence>
<keyword evidence="3" id="KW-1185">Reference proteome</keyword>
<evidence type="ECO:0000256" key="1">
    <source>
        <dbReference type="SAM" id="MobiDB-lite"/>
    </source>
</evidence>
<name>A0A562QGW1_9BRAD</name>
<feature type="region of interest" description="Disordered" evidence="1">
    <location>
        <begin position="1"/>
        <end position="22"/>
    </location>
</feature>
<comment type="caution">
    <text evidence="2">The sequence shown here is derived from an EMBL/GenBank/DDBJ whole genome shotgun (WGS) entry which is preliminary data.</text>
</comment>
<evidence type="ECO:0000313" key="3">
    <source>
        <dbReference type="Proteomes" id="UP000316291"/>
    </source>
</evidence>
<gene>
    <name evidence="2" type="ORF">IQ16_08576</name>
</gene>
<dbReference type="EMBL" id="VLLA01000062">
    <property type="protein sequence ID" value="TWI55276.1"/>
    <property type="molecule type" value="Genomic_DNA"/>
</dbReference>
<protein>
    <submittedName>
        <fullName evidence="2">Uncharacterized protein</fullName>
    </submittedName>
</protein>
<accession>A0A562QGW1</accession>
<proteinExistence type="predicted"/>
<dbReference type="AlphaFoldDB" id="A0A562QGW1"/>